<dbReference type="Proteomes" id="UP000230903">
    <property type="component" value="Unassembled WGS sequence"/>
</dbReference>
<feature type="transmembrane region" description="Helical" evidence="1">
    <location>
        <begin position="162"/>
        <end position="182"/>
    </location>
</feature>
<feature type="domain" description="Methyltransferase type 11" evidence="2">
    <location>
        <begin position="55"/>
        <end position="103"/>
    </location>
</feature>
<dbReference type="GO" id="GO:0008757">
    <property type="term" value="F:S-adenosylmethionine-dependent methyltransferase activity"/>
    <property type="evidence" value="ECO:0007669"/>
    <property type="project" value="InterPro"/>
</dbReference>
<dbReference type="Pfam" id="PF08241">
    <property type="entry name" value="Methyltransf_11"/>
    <property type="match status" value="1"/>
</dbReference>
<name>A0A2H0UMK5_9BACT</name>
<dbReference type="AlphaFoldDB" id="A0A2H0UMK5"/>
<dbReference type="InterPro" id="IPR013216">
    <property type="entry name" value="Methyltransf_11"/>
</dbReference>
<comment type="caution">
    <text evidence="3">The sequence shown here is derived from an EMBL/GenBank/DDBJ whole genome shotgun (WGS) entry which is preliminary data.</text>
</comment>
<gene>
    <name evidence="3" type="ORF">COU10_03545</name>
</gene>
<reference evidence="4" key="1">
    <citation type="submission" date="2017-09" db="EMBL/GenBank/DDBJ databases">
        <title>Depth-based differentiation of microbial function through sediment-hosted aquifers and enrichment of novel symbionts in the deep terrestrial subsurface.</title>
        <authorList>
            <person name="Probst A.J."/>
            <person name="Ladd B."/>
            <person name="Jarett J.K."/>
            <person name="Geller-Mcgrath D.E."/>
            <person name="Sieber C.M.K."/>
            <person name="Emerson J.B."/>
            <person name="Anantharaman K."/>
            <person name="Thomas B.C."/>
            <person name="Malmstrom R."/>
            <person name="Stieglmeier M."/>
            <person name="Klingl A."/>
            <person name="Woyke T."/>
            <person name="Ryan C.M."/>
            <person name="Banfield J.F."/>
        </authorList>
    </citation>
    <scope>NUCLEOTIDE SEQUENCE [LARGE SCALE GENOMIC DNA]</scope>
</reference>
<keyword evidence="1" id="KW-0812">Transmembrane</keyword>
<keyword evidence="1" id="KW-1133">Transmembrane helix</keyword>
<sequence length="201" mass="22613">MKWTHWPTLQNELGEKGLALKGKILNAGSGTRKIKLPNATKIVNCDLQPLLGVDVVCDLDKLPFDNAFFDGILSVAVLEHCRHPWMATEEMSRVLKKKGVLICAVPFFQPIHNIPSDYFRFTPAGLVSILEEAGFYVENIEFTHSIFHTLGWLGEDATNDKIIWKILFSPLALIIYGLSFLCRQRNIKTAPNVITVVAHKK</sequence>
<organism evidence="3 4">
    <name type="scientific">Candidatus Harrisonbacteria bacterium CG10_big_fil_rev_8_21_14_0_10_45_28</name>
    <dbReference type="NCBI Taxonomy" id="1974586"/>
    <lineage>
        <taxon>Bacteria</taxon>
        <taxon>Candidatus Harrisoniibacteriota</taxon>
    </lineage>
</organism>
<dbReference type="SUPFAM" id="SSF53335">
    <property type="entry name" value="S-adenosyl-L-methionine-dependent methyltransferases"/>
    <property type="match status" value="1"/>
</dbReference>
<protein>
    <recommendedName>
        <fullName evidence="2">Methyltransferase type 11 domain-containing protein</fullName>
    </recommendedName>
</protein>
<keyword evidence="1" id="KW-0472">Membrane</keyword>
<evidence type="ECO:0000259" key="2">
    <source>
        <dbReference type="Pfam" id="PF08241"/>
    </source>
</evidence>
<dbReference type="EMBL" id="PFBC01000054">
    <property type="protein sequence ID" value="PIR87647.1"/>
    <property type="molecule type" value="Genomic_DNA"/>
</dbReference>
<evidence type="ECO:0000313" key="4">
    <source>
        <dbReference type="Proteomes" id="UP000230903"/>
    </source>
</evidence>
<proteinExistence type="predicted"/>
<evidence type="ECO:0000256" key="1">
    <source>
        <dbReference type="SAM" id="Phobius"/>
    </source>
</evidence>
<accession>A0A2H0UMK5</accession>
<evidence type="ECO:0000313" key="3">
    <source>
        <dbReference type="EMBL" id="PIR87647.1"/>
    </source>
</evidence>
<dbReference type="Gene3D" id="3.40.50.150">
    <property type="entry name" value="Vaccinia Virus protein VP39"/>
    <property type="match status" value="1"/>
</dbReference>
<dbReference type="InterPro" id="IPR029063">
    <property type="entry name" value="SAM-dependent_MTases_sf"/>
</dbReference>